<dbReference type="NCBIfam" id="TIGR03293">
    <property type="entry name" value="PhnG_redo"/>
    <property type="match status" value="1"/>
</dbReference>
<dbReference type="AlphaFoldDB" id="A0A516H121"/>
<organism evidence="1 2">
    <name type="scientific">Ferrovibrio terrae</name>
    <dbReference type="NCBI Taxonomy" id="2594003"/>
    <lineage>
        <taxon>Bacteria</taxon>
        <taxon>Pseudomonadati</taxon>
        <taxon>Pseudomonadota</taxon>
        <taxon>Alphaproteobacteria</taxon>
        <taxon>Rhodospirillales</taxon>
        <taxon>Rhodospirillaceae</taxon>
        <taxon>Ferrovibrio</taxon>
    </lineage>
</organism>
<dbReference type="KEGG" id="fer:FNB15_09545"/>
<dbReference type="EMBL" id="CP041636">
    <property type="protein sequence ID" value="QDO97493.1"/>
    <property type="molecule type" value="Genomic_DNA"/>
</dbReference>
<evidence type="ECO:0000313" key="1">
    <source>
        <dbReference type="EMBL" id="QDO97493.1"/>
    </source>
</evidence>
<protein>
    <submittedName>
        <fullName evidence="1">Phosphonate C-P lyase system protein PhnG</fullName>
    </submittedName>
</protein>
<gene>
    <name evidence="1" type="primary">phnG</name>
    <name evidence="1" type="ORF">FNB15_09545</name>
</gene>
<dbReference type="OrthoDB" id="530475at2"/>
<dbReference type="InterPro" id="IPR009609">
    <property type="entry name" value="Phosphonate_metab_PhnG"/>
</dbReference>
<dbReference type="Proteomes" id="UP000317496">
    <property type="component" value="Chromosome"/>
</dbReference>
<dbReference type="GO" id="GO:0016829">
    <property type="term" value="F:lyase activity"/>
    <property type="evidence" value="ECO:0007669"/>
    <property type="project" value="UniProtKB-KW"/>
</dbReference>
<dbReference type="GO" id="GO:0015716">
    <property type="term" value="P:organic phosphonate transport"/>
    <property type="evidence" value="ECO:0007669"/>
    <property type="project" value="InterPro"/>
</dbReference>
<dbReference type="Pfam" id="PF06754">
    <property type="entry name" value="PhnG"/>
    <property type="match status" value="1"/>
</dbReference>
<reference evidence="1 2" key="1">
    <citation type="submission" date="2019-07" db="EMBL/GenBank/DDBJ databases">
        <title>Genome sequencing for Ferrovibrio sp. K5.</title>
        <authorList>
            <person name="Park S.-J."/>
        </authorList>
    </citation>
    <scope>NUCLEOTIDE SEQUENCE [LARGE SCALE GENOMIC DNA]</scope>
    <source>
        <strain evidence="1 2">K5</strain>
    </source>
</reference>
<keyword evidence="2" id="KW-1185">Reference proteome</keyword>
<accession>A0A516H121</accession>
<name>A0A516H121_9PROT</name>
<keyword evidence="1" id="KW-0456">Lyase</keyword>
<dbReference type="RefSeq" id="WP_144068474.1">
    <property type="nucleotide sequence ID" value="NZ_CP041636.1"/>
</dbReference>
<dbReference type="GO" id="GO:0019634">
    <property type="term" value="P:organic phosphonate metabolic process"/>
    <property type="evidence" value="ECO:0007669"/>
    <property type="project" value="InterPro"/>
</dbReference>
<evidence type="ECO:0000313" key="2">
    <source>
        <dbReference type="Proteomes" id="UP000317496"/>
    </source>
</evidence>
<sequence>MTAQATQTDPEIGARQRRLRILARTDRATLEAALAALPAPPAWRRLKQPETGLAMVRGRAGGVGQRFNLGEMTVSRCVVTLESDGKMGVGYVQGRDRRRAELVAVFDALSQDADGAEKIEQLLIAPVEQKLATERATRAAKVAATKVDFFTLVRGED</sequence>
<proteinExistence type="predicted"/>